<name>A0A699Z9H9_HAELA</name>
<dbReference type="PROSITE" id="PS50294">
    <property type="entry name" value="WD_REPEATS_REGION"/>
    <property type="match status" value="1"/>
</dbReference>
<proteinExistence type="predicted"/>
<evidence type="ECO:0000256" key="1">
    <source>
        <dbReference type="ARBA" id="ARBA00004324"/>
    </source>
</evidence>
<comment type="subcellular location">
    <subcellularLocation>
        <location evidence="1">Nucleus speckle</location>
    </subcellularLocation>
</comment>
<dbReference type="EMBL" id="BLLF01000899">
    <property type="protein sequence ID" value="GFH15778.1"/>
    <property type="molecule type" value="Genomic_DNA"/>
</dbReference>
<evidence type="ECO:0000313" key="7">
    <source>
        <dbReference type="Proteomes" id="UP000485058"/>
    </source>
</evidence>
<dbReference type="PROSITE" id="PS00678">
    <property type="entry name" value="WD_REPEATS_1"/>
    <property type="match status" value="1"/>
</dbReference>
<dbReference type="SUPFAM" id="SSF50978">
    <property type="entry name" value="WD40 repeat-like"/>
    <property type="match status" value="1"/>
</dbReference>
<accession>A0A699Z9H9</accession>
<protein>
    <recommendedName>
        <fullName evidence="4">WD40 repeat-containing protein SMU1</fullName>
    </recommendedName>
</protein>
<dbReference type="InterPro" id="IPR019775">
    <property type="entry name" value="WD40_repeat_CS"/>
</dbReference>
<evidence type="ECO:0000256" key="3">
    <source>
        <dbReference type="ARBA" id="ARBA00022737"/>
    </source>
</evidence>
<keyword evidence="2 5" id="KW-0853">WD repeat</keyword>
<keyword evidence="3" id="KW-0677">Repeat</keyword>
<sequence>MLKEFRGHSSYINDAIWSMDGCQVISASSDATVRVWDAKSCECLHAI</sequence>
<dbReference type="InterPro" id="IPR036322">
    <property type="entry name" value="WD40_repeat_dom_sf"/>
</dbReference>
<dbReference type="PANTHER" id="PTHR22848">
    <property type="entry name" value="WD40 REPEAT PROTEIN"/>
    <property type="match status" value="1"/>
</dbReference>
<evidence type="ECO:0000313" key="6">
    <source>
        <dbReference type="EMBL" id="GFH15778.1"/>
    </source>
</evidence>
<evidence type="ECO:0000256" key="5">
    <source>
        <dbReference type="PROSITE-ProRule" id="PRU00221"/>
    </source>
</evidence>
<dbReference type="InterPro" id="IPR045184">
    <property type="entry name" value="SMU1"/>
</dbReference>
<dbReference type="Proteomes" id="UP000485058">
    <property type="component" value="Unassembled WGS sequence"/>
</dbReference>
<feature type="non-terminal residue" evidence="6">
    <location>
        <position position="1"/>
    </location>
</feature>
<organism evidence="6 7">
    <name type="scientific">Haematococcus lacustris</name>
    <name type="common">Green alga</name>
    <name type="synonym">Haematococcus pluvialis</name>
    <dbReference type="NCBI Taxonomy" id="44745"/>
    <lineage>
        <taxon>Eukaryota</taxon>
        <taxon>Viridiplantae</taxon>
        <taxon>Chlorophyta</taxon>
        <taxon>core chlorophytes</taxon>
        <taxon>Chlorophyceae</taxon>
        <taxon>CS clade</taxon>
        <taxon>Chlamydomonadales</taxon>
        <taxon>Haematococcaceae</taxon>
        <taxon>Haematococcus</taxon>
    </lineage>
</organism>
<dbReference type="AlphaFoldDB" id="A0A699Z9H9"/>
<feature type="non-terminal residue" evidence="6">
    <location>
        <position position="47"/>
    </location>
</feature>
<evidence type="ECO:0000256" key="4">
    <source>
        <dbReference type="ARBA" id="ARBA00026184"/>
    </source>
</evidence>
<dbReference type="PROSITE" id="PS50082">
    <property type="entry name" value="WD_REPEATS_2"/>
    <property type="match status" value="1"/>
</dbReference>
<dbReference type="Pfam" id="PF00400">
    <property type="entry name" value="WD40"/>
    <property type="match status" value="1"/>
</dbReference>
<dbReference type="Gene3D" id="2.130.10.10">
    <property type="entry name" value="YVTN repeat-like/Quinoprotein amine dehydrogenase"/>
    <property type="match status" value="1"/>
</dbReference>
<dbReference type="InterPro" id="IPR015943">
    <property type="entry name" value="WD40/YVTN_repeat-like_dom_sf"/>
</dbReference>
<comment type="caution">
    <text evidence="6">The sequence shown here is derived from an EMBL/GenBank/DDBJ whole genome shotgun (WGS) entry which is preliminary data.</text>
</comment>
<dbReference type="SMART" id="SM00320">
    <property type="entry name" value="WD40"/>
    <property type="match status" value="1"/>
</dbReference>
<gene>
    <name evidence="6" type="ORF">HaLaN_12072</name>
</gene>
<dbReference type="GO" id="GO:0016607">
    <property type="term" value="C:nuclear speck"/>
    <property type="evidence" value="ECO:0007669"/>
    <property type="project" value="UniProtKB-SubCell"/>
</dbReference>
<dbReference type="GO" id="GO:0000398">
    <property type="term" value="P:mRNA splicing, via spliceosome"/>
    <property type="evidence" value="ECO:0007669"/>
    <property type="project" value="InterPro"/>
</dbReference>
<keyword evidence="7" id="KW-1185">Reference proteome</keyword>
<reference evidence="6 7" key="1">
    <citation type="submission" date="2020-02" db="EMBL/GenBank/DDBJ databases">
        <title>Draft genome sequence of Haematococcus lacustris strain NIES-144.</title>
        <authorList>
            <person name="Morimoto D."/>
            <person name="Nakagawa S."/>
            <person name="Yoshida T."/>
            <person name="Sawayama S."/>
        </authorList>
    </citation>
    <scope>NUCLEOTIDE SEQUENCE [LARGE SCALE GENOMIC DNA]</scope>
    <source>
        <strain evidence="6 7">NIES-144</strain>
    </source>
</reference>
<dbReference type="InterPro" id="IPR001680">
    <property type="entry name" value="WD40_rpt"/>
</dbReference>
<feature type="repeat" description="WD" evidence="5">
    <location>
        <begin position="5"/>
        <end position="46"/>
    </location>
</feature>
<evidence type="ECO:0000256" key="2">
    <source>
        <dbReference type="ARBA" id="ARBA00022574"/>
    </source>
</evidence>